<dbReference type="GO" id="GO:0042549">
    <property type="term" value="P:photosystem II stabilization"/>
    <property type="evidence" value="ECO:0007669"/>
    <property type="project" value="TreeGrafter"/>
</dbReference>
<dbReference type="PANTHER" id="PTHR34552">
    <property type="entry name" value="PHOTOSYSTEM II REACTION CENTER W PROTEIN, CHLOROPLASTIC"/>
    <property type="match status" value="1"/>
</dbReference>
<gene>
    <name evidence="11" type="primary">psbW</name>
</gene>
<keyword evidence="10" id="KW-0812">Transmembrane</keyword>
<evidence type="ECO:0000313" key="11">
    <source>
        <dbReference type="EMBL" id="ADJ93801.1"/>
    </source>
</evidence>
<proteinExistence type="inferred from homology"/>
<organism evidence="11">
    <name type="scientific">Euglena gracilis</name>
    <dbReference type="NCBI Taxonomy" id="3039"/>
    <lineage>
        <taxon>Eukaryota</taxon>
        <taxon>Discoba</taxon>
        <taxon>Euglenozoa</taxon>
        <taxon>Euglenida</taxon>
        <taxon>Spirocuta</taxon>
        <taxon>Euglenophyceae</taxon>
        <taxon>Euglenales</taxon>
        <taxon>Euglenaceae</taxon>
        <taxon>Euglena</taxon>
    </lineage>
</organism>
<accession>D8VER0</accession>
<dbReference type="AlphaFoldDB" id="D8VER0"/>
<keyword evidence="3" id="KW-0150">Chloroplast</keyword>
<evidence type="ECO:0000256" key="6">
    <source>
        <dbReference type="ARBA" id="ARBA00023078"/>
    </source>
</evidence>
<reference evidence="11" key="1">
    <citation type="journal article" date="2010" name="DNA Res.">
        <title>A possible role for short introns in the acquisition of stroma-targeting peptides in the flagellate Euglena gracilis.</title>
        <authorList>
            <person name="Vesteg M."/>
            <person name="Vacula R."/>
            <person name="Steiner J.M."/>
            <person name="Mateasikova B."/>
            <person name="Loffelhardt W."/>
            <person name="Brejova B."/>
            <person name="Krajcovic J."/>
        </authorList>
    </citation>
    <scope>NUCLEOTIDE SEQUENCE</scope>
    <source>
        <strain evidence="11">SAG 1224-5/25</strain>
    </source>
</reference>
<name>D8VER0_EUGGR</name>
<dbReference type="EMBL" id="GQ925711">
    <property type="protein sequence ID" value="ADJ93801.1"/>
    <property type="molecule type" value="Genomic_DNA"/>
</dbReference>
<evidence type="ECO:0000256" key="1">
    <source>
        <dbReference type="ARBA" id="ARBA00004581"/>
    </source>
</evidence>
<evidence type="ECO:0000256" key="5">
    <source>
        <dbReference type="ARBA" id="ARBA00022640"/>
    </source>
</evidence>
<evidence type="ECO:0000256" key="7">
    <source>
        <dbReference type="ARBA" id="ARBA00023136"/>
    </source>
</evidence>
<dbReference type="InterPro" id="IPR009806">
    <property type="entry name" value="PSII_PsbW_class2"/>
</dbReference>
<dbReference type="PANTHER" id="PTHR34552:SF1">
    <property type="entry name" value="PHOTOSYSTEM II REACTION CENTER W PROTEIN, CHLOROPLASTIC"/>
    <property type="match status" value="1"/>
</dbReference>
<evidence type="ECO:0000256" key="8">
    <source>
        <dbReference type="ARBA" id="ARBA00023276"/>
    </source>
</evidence>
<keyword evidence="5" id="KW-0934">Plastid</keyword>
<protein>
    <recommendedName>
        <fullName evidence="9">PSII 6.1 kDa protein</fullName>
    </recommendedName>
</protein>
<evidence type="ECO:0000256" key="3">
    <source>
        <dbReference type="ARBA" id="ARBA00022528"/>
    </source>
</evidence>
<evidence type="ECO:0000256" key="9">
    <source>
        <dbReference type="ARBA" id="ARBA00031756"/>
    </source>
</evidence>
<keyword evidence="8" id="KW-0604">Photosystem II</keyword>
<feature type="transmembrane region" description="Helical" evidence="10">
    <location>
        <begin position="69"/>
        <end position="86"/>
    </location>
</feature>
<dbReference type="GO" id="GO:0009523">
    <property type="term" value="C:photosystem II"/>
    <property type="evidence" value="ECO:0007669"/>
    <property type="project" value="UniProtKB-KW"/>
</dbReference>
<sequence>RVASPATTNLKVQTRPIVQPAITQIRNVGAAVTSAATAAAVQAPAAMALVDERLNGEGTGLPLGINDPILFWVMLTVFTTIWALWATSVKEISNNDDPDSGVGLD</sequence>
<feature type="non-terminal residue" evidence="11">
    <location>
        <position position="1"/>
    </location>
</feature>
<dbReference type="GO" id="GO:0015979">
    <property type="term" value="P:photosynthesis"/>
    <property type="evidence" value="ECO:0007669"/>
    <property type="project" value="UniProtKB-KW"/>
</dbReference>
<evidence type="ECO:0000256" key="4">
    <source>
        <dbReference type="ARBA" id="ARBA00022531"/>
    </source>
</evidence>
<dbReference type="SMR" id="D8VER0"/>
<keyword evidence="4" id="KW-0602">Photosynthesis</keyword>
<comment type="subcellular location">
    <subcellularLocation>
        <location evidence="1">Plastid</location>
        <location evidence="1">Chloroplast thylakoid membrane</location>
        <topology evidence="1">Single-pass membrane protein</topology>
    </subcellularLocation>
</comment>
<comment type="similarity">
    <text evidence="2">Belongs to the psbW family.</text>
</comment>
<keyword evidence="7 10" id="KW-0472">Membrane</keyword>
<keyword evidence="6" id="KW-0793">Thylakoid</keyword>
<dbReference type="Pfam" id="PF07123">
    <property type="entry name" value="PsbW"/>
    <property type="match status" value="1"/>
</dbReference>
<evidence type="ECO:0000256" key="10">
    <source>
        <dbReference type="SAM" id="Phobius"/>
    </source>
</evidence>
<evidence type="ECO:0000256" key="2">
    <source>
        <dbReference type="ARBA" id="ARBA00010395"/>
    </source>
</evidence>
<keyword evidence="10" id="KW-1133">Transmembrane helix</keyword>
<dbReference type="GO" id="GO:0009535">
    <property type="term" value="C:chloroplast thylakoid membrane"/>
    <property type="evidence" value="ECO:0007669"/>
    <property type="project" value="UniProtKB-SubCell"/>
</dbReference>